<comment type="catalytic activity">
    <reaction evidence="12">
        <text>Ca(2+)(in) + ATP + H2O = Ca(2+)(out) + ADP + phosphate + H(+)</text>
        <dbReference type="Rhea" id="RHEA:18105"/>
        <dbReference type="ChEBI" id="CHEBI:15377"/>
        <dbReference type="ChEBI" id="CHEBI:15378"/>
        <dbReference type="ChEBI" id="CHEBI:29108"/>
        <dbReference type="ChEBI" id="CHEBI:30616"/>
        <dbReference type="ChEBI" id="CHEBI:43474"/>
        <dbReference type="ChEBI" id="CHEBI:456216"/>
        <dbReference type="EC" id="7.2.2.10"/>
    </reaction>
</comment>
<dbReference type="SUPFAM" id="SSF81653">
    <property type="entry name" value="Calcium ATPase, transduction domain A"/>
    <property type="match status" value="1"/>
</dbReference>
<dbReference type="Gene3D" id="3.40.1110.10">
    <property type="entry name" value="Calcium-transporting ATPase, cytoplasmic domain N"/>
    <property type="match status" value="1"/>
</dbReference>
<reference evidence="15" key="2">
    <citation type="journal article" date="2021" name="PeerJ">
        <title>Extensive microbial diversity within the chicken gut microbiome revealed by metagenomics and culture.</title>
        <authorList>
            <person name="Gilroy R."/>
            <person name="Ravi A."/>
            <person name="Getino M."/>
            <person name="Pursley I."/>
            <person name="Horton D.L."/>
            <person name="Alikhan N.F."/>
            <person name="Baker D."/>
            <person name="Gharbi K."/>
            <person name="Hall N."/>
            <person name="Watson M."/>
            <person name="Adriaenssens E.M."/>
            <person name="Foster-Nyarko E."/>
            <person name="Jarju S."/>
            <person name="Secka A."/>
            <person name="Antonio M."/>
            <person name="Oren A."/>
            <person name="Chaudhuri R.R."/>
            <person name="La Ragione R."/>
            <person name="Hildebrand F."/>
            <person name="Pallen M.J."/>
        </authorList>
    </citation>
    <scope>NUCLEOTIDE SEQUENCE</scope>
    <source>
        <strain evidence="15">11687</strain>
    </source>
</reference>
<keyword evidence="5 13" id="KW-0812">Transmembrane</keyword>
<feature type="non-terminal residue" evidence="15">
    <location>
        <position position="526"/>
    </location>
</feature>
<dbReference type="InterPro" id="IPR023299">
    <property type="entry name" value="ATPase_P-typ_cyto_dom_N"/>
</dbReference>
<dbReference type="GO" id="GO:0046872">
    <property type="term" value="F:metal ion binding"/>
    <property type="evidence" value="ECO:0007669"/>
    <property type="project" value="UniProtKB-KW"/>
</dbReference>
<evidence type="ECO:0000256" key="7">
    <source>
        <dbReference type="ARBA" id="ARBA00022741"/>
    </source>
</evidence>
<evidence type="ECO:0000313" key="15">
    <source>
        <dbReference type="EMBL" id="HIU59313.1"/>
    </source>
</evidence>
<evidence type="ECO:0000256" key="11">
    <source>
        <dbReference type="ARBA" id="ARBA00023136"/>
    </source>
</evidence>
<dbReference type="InterPro" id="IPR023298">
    <property type="entry name" value="ATPase_P-typ_TM_dom_sf"/>
</dbReference>
<dbReference type="Gene3D" id="3.40.50.1000">
    <property type="entry name" value="HAD superfamily/HAD-like"/>
    <property type="match status" value="1"/>
</dbReference>
<dbReference type="PRINTS" id="PR00121">
    <property type="entry name" value="NAKATPASE"/>
</dbReference>
<dbReference type="GO" id="GO:0005388">
    <property type="term" value="F:P-type calcium transporter activity"/>
    <property type="evidence" value="ECO:0007669"/>
    <property type="project" value="UniProtKB-EC"/>
</dbReference>
<keyword evidence="7" id="KW-0547">Nucleotide-binding</keyword>
<dbReference type="InterPro" id="IPR008250">
    <property type="entry name" value="ATPase_P-typ_transduc_dom_A_sf"/>
</dbReference>
<evidence type="ECO:0000256" key="8">
    <source>
        <dbReference type="ARBA" id="ARBA00022840"/>
    </source>
</evidence>
<evidence type="ECO:0000256" key="6">
    <source>
        <dbReference type="ARBA" id="ARBA00022723"/>
    </source>
</evidence>
<dbReference type="GO" id="GO:0016887">
    <property type="term" value="F:ATP hydrolysis activity"/>
    <property type="evidence" value="ECO:0007669"/>
    <property type="project" value="InterPro"/>
</dbReference>
<comment type="subcellular location">
    <subcellularLocation>
        <location evidence="1">Cell membrane</location>
        <topology evidence="1">Multi-pass membrane protein</topology>
    </subcellularLocation>
</comment>
<evidence type="ECO:0000256" key="12">
    <source>
        <dbReference type="ARBA" id="ARBA00048694"/>
    </source>
</evidence>
<keyword evidence="6" id="KW-0479">Metal-binding</keyword>
<dbReference type="FunFam" id="3.40.50.1000:FF:000001">
    <property type="entry name" value="Phospholipid-transporting ATPase IC"/>
    <property type="match status" value="1"/>
</dbReference>
<evidence type="ECO:0000256" key="3">
    <source>
        <dbReference type="ARBA" id="ARBA00022475"/>
    </source>
</evidence>
<dbReference type="SMART" id="SM00831">
    <property type="entry name" value="Cation_ATPase_N"/>
    <property type="match status" value="1"/>
</dbReference>
<evidence type="ECO:0000256" key="1">
    <source>
        <dbReference type="ARBA" id="ARBA00004651"/>
    </source>
</evidence>
<evidence type="ECO:0000256" key="9">
    <source>
        <dbReference type="ARBA" id="ARBA00022967"/>
    </source>
</evidence>
<evidence type="ECO:0000256" key="4">
    <source>
        <dbReference type="ARBA" id="ARBA00022568"/>
    </source>
</evidence>
<dbReference type="GO" id="GO:0005524">
    <property type="term" value="F:ATP binding"/>
    <property type="evidence" value="ECO:0007669"/>
    <property type="project" value="UniProtKB-KW"/>
</dbReference>
<dbReference type="InterPro" id="IPR004014">
    <property type="entry name" value="ATPase_P-typ_cation-transptr_N"/>
</dbReference>
<dbReference type="SUPFAM" id="SSF81665">
    <property type="entry name" value="Calcium ATPase, transmembrane domain M"/>
    <property type="match status" value="1"/>
</dbReference>
<keyword evidence="11 13" id="KW-0472">Membrane</keyword>
<dbReference type="EC" id="7.2.2.10" evidence="2"/>
<keyword evidence="4" id="KW-0109">Calcium transport</keyword>
<protein>
    <recommendedName>
        <fullName evidence="2">P-type Ca(2+) transporter</fullName>
        <ecNumber evidence="2">7.2.2.10</ecNumber>
    </recommendedName>
</protein>
<dbReference type="Pfam" id="PF00122">
    <property type="entry name" value="E1-E2_ATPase"/>
    <property type="match status" value="1"/>
</dbReference>
<evidence type="ECO:0000256" key="5">
    <source>
        <dbReference type="ARBA" id="ARBA00022692"/>
    </source>
</evidence>
<organism evidence="15 16">
    <name type="scientific">Candidatus Scatosoma pullistercoris</name>
    <dbReference type="NCBI Taxonomy" id="2840934"/>
    <lineage>
        <taxon>Bacteria</taxon>
        <taxon>Bacillati</taxon>
        <taxon>Bacillota</taxon>
        <taxon>Clostridia</taxon>
        <taxon>Candidatus Scatosoma</taxon>
    </lineage>
</organism>
<evidence type="ECO:0000256" key="13">
    <source>
        <dbReference type="SAM" id="Phobius"/>
    </source>
</evidence>
<dbReference type="AlphaFoldDB" id="A0A9D1MFY7"/>
<dbReference type="FunFam" id="2.70.150.10:FF:000016">
    <property type="entry name" value="Calcium-transporting P-type ATPase putative"/>
    <property type="match status" value="1"/>
</dbReference>
<feature type="transmembrane region" description="Helical" evidence="13">
    <location>
        <begin position="85"/>
        <end position="105"/>
    </location>
</feature>
<feature type="transmembrane region" description="Helical" evidence="13">
    <location>
        <begin position="287"/>
        <end position="313"/>
    </location>
</feature>
<keyword evidence="10 13" id="KW-1133">Transmembrane helix</keyword>
<feature type="transmembrane region" description="Helical" evidence="13">
    <location>
        <begin position="55"/>
        <end position="79"/>
    </location>
</feature>
<evidence type="ECO:0000256" key="10">
    <source>
        <dbReference type="ARBA" id="ARBA00022989"/>
    </source>
</evidence>
<dbReference type="SUPFAM" id="SSF81660">
    <property type="entry name" value="Metal cation-transporting ATPase, ATP-binding domain N"/>
    <property type="match status" value="1"/>
</dbReference>
<keyword evidence="9" id="KW-1278">Translocase</keyword>
<gene>
    <name evidence="15" type="ORF">IAC57_04325</name>
</gene>
<dbReference type="Proteomes" id="UP000824081">
    <property type="component" value="Unassembled WGS sequence"/>
</dbReference>
<keyword evidence="4" id="KW-0106">Calcium</keyword>
<reference evidence="15" key="1">
    <citation type="submission" date="2020-10" db="EMBL/GenBank/DDBJ databases">
        <authorList>
            <person name="Gilroy R."/>
        </authorList>
    </citation>
    <scope>NUCLEOTIDE SEQUENCE</scope>
    <source>
        <strain evidence="15">11687</strain>
    </source>
</reference>
<keyword evidence="3" id="KW-1003">Cell membrane</keyword>
<keyword evidence="8" id="KW-0067">ATP-binding</keyword>
<dbReference type="EMBL" id="DVMZ01000113">
    <property type="protein sequence ID" value="HIU59313.1"/>
    <property type="molecule type" value="Genomic_DNA"/>
</dbReference>
<proteinExistence type="predicted"/>
<dbReference type="Pfam" id="PF00690">
    <property type="entry name" value="Cation_ATPase_N"/>
    <property type="match status" value="1"/>
</dbReference>
<comment type="caution">
    <text evidence="15">The sequence shown here is derived from an EMBL/GenBank/DDBJ whole genome shotgun (WGS) entry which is preliminary data.</text>
</comment>
<dbReference type="PANTHER" id="PTHR42861">
    <property type="entry name" value="CALCIUM-TRANSPORTING ATPASE"/>
    <property type="match status" value="1"/>
</dbReference>
<evidence type="ECO:0000313" key="16">
    <source>
        <dbReference type="Proteomes" id="UP000824081"/>
    </source>
</evidence>
<dbReference type="InterPro" id="IPR001757">
    <property type="entry name" value="P_typ_ATPase"/>
</dbReference>
<feature type="domain" description="Cation-transporting P-type ATPase N-terminal" evidence="14">
    <location>
        <begin position="2"/>
        <end position="75"/>
    </location>
</feature>
<dbReference type="InterPro" id="IPR018303">
    <property type="entry name" value="ATPase_P-typ_P_site"/>
</dbReference>
<evidence type="ECO:0000259" key="14">
    <source>
        <dbReference type="SMART" id="SM00831"/>
    </source>
</evidence>
<dbReference type="InterPro" id="IPR059000">
    <property type="entry name" value="ATPase_P-type_domA"/>
</dbReference>
<dbReference type="PRINTS" id="PR00119">
    <property type="entry name" value="CATATPASE"/>
</dbReference>
<dbReference type="GO" id="GO:0005886">
    <property type="term" value="C:plasma membrane"/>
    <property type="evidence" value="ECO:0007669"/>
    <property type="project" value="UniProtKB-SubCell"/>
</dbReference>
<dbReference type="Pfam" id="PF13246">
    <property type="entry name" value="Cation_ATPase"/>
    <property type="match status" value="1"/>
</dbReference>
<dbReference type="InterPro" id="IPR023214">
    <property type="entry name" value="HAD_sf"/>
</dbReference>
<dbReference type="Gene3D" id="1.20.1110.10">
    <property type="entry name" value="Calcium-transporting ATPase, transmembrane domain"/>
    <property type="match status" value="1"/>
</dbReference>
<dbReference type="NCBIfam" id="TIGR01494">
    <property type="entry name" value="ATPase_P-type"/>
    <property type="match status" value="2"/>
</dbReference>
<name>A0A9D1MFY7_9FIRM</name>
<dbReference type="Gene3D" id="2.70.150.10">
    <property type="entry name" value="Calcium-transporting ATPase, cytoplasmic transduction domain A"/>
    <property type="match status" value="1"/>
</dbReference>
<sequence length="526" mass="57152">MKHYLSETSEVLKEVNSSEEGLTSSEAASRLERDGKNKLVEAKKVSLFRRFLEQLINPMIIVLLVAAAVNFVTVLIGRARGENESFAEFIIIIAVVLLNAVLGVVQEGRAEQAIEALKEMTASTCKVLRDGKLMAVRSEDIVVGDIVILEAGDSVPADCRILECAALKAEEAALTGESVPANKQAEALELGELKDIPLGDRKNMVYMGSTIVYGRAKAVVVATGMQTEMGKIADILAQTKNEVTPLQKRLNKLSKVLSFIVLGICVFIFVFKLFVERDFHFEVVLDSFIVAVSLAVAAIPEGLATVVTIVLSLGMTKMAKKKAVVKRLTAVETLGCTQIICSDKTGTLTQNKMTVVDHYGDDEALLARAMAQCSDAVLDGETKEAKGEPTECALVNYAYKLGLSKTEMDAADKRVAEAPFDSMRKMMSTVHQTADGVVQYTKGAPDEILKRCTHVRVGGRDIPLTEEKREEILAANKAMADRALRVLAAAYKKPEKVPAGFEPEDIEKDLTFIGLTGMIDPIRPEV</sequence>
<keyword evidence="4" id="KW-0813">Transport</keyword>
<evidence type="ECO:0000256" key="2">
    <source>
        <dbReference type="ARBA" id="ARBA00012790"/>
    </source>
</evidence>
<dbReference type="PROSITE" id="PS00154">
    <property type="entry name" value="ATPASE_E1_E2"/>
    <property type="match status" value="1"/>
</dbReference>
<accession>A0A9D1MFY7</accession>
<feature type="transmembrane region" description="Helical" evidence="13">
    <location>
        <begin position="256"/>
        <end position="275"/>
    </location>
</feature>
<keyword evidence="4" id="KW-0406">Ion transport</keyword>